<keyword evidence="2" id="KW-1133">Transmembrane helix</keyword>
<dbReference type="PANTHER" id="PTHR33371">
    <property type="entry name" value="INTERMEMBRANE PHOSPHOLIPID TRANSPORT SYSTEM BINDING PROTEIN MLAD-RELATED"/>
    <property type="match status" value="1"/>
</dbReference>
<dbReference type="Pfam" id="PF02470">
    <property type="entry name" value="MlaD"/>
    <property type="match status" value="1"/>
</dbReference>
<accession>A0A365HBD1</accession>
<proteinExistence type="predicted"/>
<evidence type="ECO:0000256" key="1">
    <source>
        <dbReference type="SAM" id="MobiDB-lite"/>
    </source>
</evidence>
<evidence type="ECO:0000256" key="2">
    <source>
        <dbReference type="SAM" id="Phobius"/>
    </source>
</evidence>
<dbReference type="PANTHER" id="PTHR33371:SF17">
    <property type="entry name" value="MCE-FAMILY PROTEIN MCE1B"/>
    <property type="match status" value="1"/>
</dbReference>
<dbReference type="GO" id="GO:0051701">
    <property type="term" value="P:biological process involved in interaction with host"/>
    <property type="evidence" value="ECO:0007669"/>
    <property type="project" value="TreeGrafter"/>
</dbReference>
<evidence type="ECO:0000259" key="4">
    <source>
        <dbReference type="Pfam" id="PF11887"/>
    </source>
</evidence>
<keyword evidence="6" id="KW-1185">Reference proteome</keyword>
<dbReference type="Pfam" id="PF11887">
    <property type="entry name" value="Mce4_CUP1"/>
    <property type="match status" value="1"/>
</dbReference>
<evidence type="ECO:0000313" key="5">
    <source>
        <dbReference type="EMBL" id="RAY16236.1"/>
    </source>
</evidence>
<protein>
    <submittedName>
        <fullName evidence="5">MCE family protein</fullName>
    </submittedName>
</protein>
<dbReference type="RefSeq" id="WP_111863575.1">
    <property type="nucleotide sequence ID" value="NZ_QLYX01000002.1"/>
</dbReference>
<feature type="transmembrane region" description="Helical" evidence="2">
    <location>
        <begin position="30"/>
        <end position="52"/>
    </location>
</feature>
<keyword evidence="2" id="KW-0812">Transmembrane</keyword>
<reference evidence="5 6" key="1">
    <citation type="submission" date="2018-06" db="EMBL/GenBank/DDBJ databases">
        <title>Actinomadura craniellae sp. nov. isolated from marine sponge Craniella sp.</title>
        <authorList>
            <person name="Li L."/>
            <person name="Xu Q.H."/>
            <person name="Lin H.W."/>
            <person name="Lu Y.H."/>
        </authorList>
    </citation>
    <scope>NUCLEOTIDE SEQUENCE [LARGE SCALE GENOMIC DNA]</scope>
    <source>
        <strain evidence="5 6">LHW63021</strain>
    </source>
</reference>
<dbReference type="AlphaFoldDB" id="A0A365HBD1"/>
<evidence type="ECO:0000313" key="6">
    <source>
        <dbReference type="Proteomes" id="UP000251891"/>
    </source>
</evidence>
<dbReference type="InterPro" id="IPR052336">
    <property type="entry name" value="MlaD_Phospholipid_Transporter"/>
</dbReference>
<evidence type="ECO:0000259" key="3">
    <source>
        <dbReference type="Pfam" id="PF02470"/>
    </source>
</evidence>
<dbReference type="EMBL" id="QLYX01000002">
    <property type="protein sequence ID" value="RAY16236.1"/>
    <property type="molecule type" value="Genomic_DNA"/>
</dbReference>
<sequence length="370" mass="40495">MAERARSRGRRRRAGLAGTDPRIRRRHSSLLRTVAFLALTGTLTFFIGAQIARLGFGGGYQVVAAFDDASGLQEGDQVKVAGAPVGRVDSIKVREGRAEVRMSVNSAHRLPRDSEAAIRWRSAVGQRVVYLVPGTAPERLRDGDRIARTRSVVDIGELVNRLEPLTRSLDPEQVNRILTAIYLALDGNEENVSRLLVDVERLSSTIAARRQTLATMLADFSTVTGIIARRDQQIAKMTDDLVTLSRAFVDNRALVDRALVELSVTLRTTDRVAGRNAAELARVVEQLSTVLDGTRRNLDPLRQTVALTGPKLQRLHDLFDEGQFVVGAVPCLTLAPGKCPYPMKLTKPPERPMTSPASLRGLIGGGTQWP</sequence>
<dbReference type="Proteomes" id="UP000251891">
    <property type="component" value="Unassembled WGS sequence"/>
</dbReference>
<keyword evidence="2" id="KW-0472">Membrane</keyword>
<dbReference type="OrthoDB" id="9771725at2"/>
<comment type="caution">
    <text evidence="5">The sequence shown here is derived from an EMBL/GenBank/DDBJ whole genome shotgun (WGS) entry which is preliminary data.</text>
</comment>
<feature type="region of interest" description="Disordered" evidence="1">
    <location>
        <begin position="346"/>
        <end position="370"/>
    </location>
</feature>
<organism evidence="5 6">
    <name type="scientific">Actinomadura craniellae</name>
    <dbReference type="NCBI Taxonomy" id="2231787"/>
    <lineage>
        <taxon>Bacteria</taxon>
        <taxon>Bacillati</taxon>
        <taxon>Actinomycetota</taxon>
        <taxon>Actinomycetes</taxon>
        <taxon>Streptosporangiales</taxon>
        <taxon>Thermomonosporaceae</taxon>
        <taxon>Actinomadura</taxon>
    </lineage>
</organism>
<dbReference type="InterPro" id="IPR005693">
    <property type="entry name" value="Mce"/>
</dbReference>
<feature type="domain" description="Mammalian cell entry C-terminal" evidence="4">
    <location>
        <begin position="137"/>
        <end position="291"/>
    </location>
</feature>
<dbReference type="InterPro" id="IPR003399">
    <property type="entry name" value="Mce/MlaD"/>
</dbReference>
<feature type="region of interest" description="Disordered" evidence="1">
    <location>
        <begin position="1"/>
        <end position="20"/>
    </location>
</feature>
<dbReference type="InterPro" id="IPR024516">
    <property type="entry name" value="Mce_C"/>
</dbReference>
<feature type="domain" description="Mce/MlaD" evidence="3">
    <location>
        <begin position="59"/>
        <end position="134"/>
    </location>
</feature>
<dbReference type="NCBIfam" id="TIGR00996">
    <property type="entry name" value="Mtu_fam_mce"/>
    <property type="match status" value="1"/>
</dbReference>
<gene>
    <name evidence="5" type="ORF">DPM19_04875</name>
</gene>
<dbReference type="GO" id="GO:0005576">
    <property type="term" value="C:extracellular region"/>
    <property type="evidence" value="ECO:0007669"/>
    <property type="project" value="TreeGrafter"/>
</dbReference>
<name>A0A365HBD1_9ACTN</name>